<comment type="subcellular location">
    <subcellularLocation>
        <location evidence="1">Membrane</location>
        <topology evidence="1">Multi-pass membrane protein</topology>
    </subcellularLocation>
</comment>
<dbReference type="OrthoDB" id="417677at2"/>
<feature type="transmembrane region" description="Helical" evidence="6">
    <location>
        <begin position="177"/>
        <end position="199"/>
    </location>
</feature>
<evidence type="ECO:0000313" key="7">
    <source>
        <dbReference type="EMBL" id="ACL42747.1"/>
    </source>
</evidence>
<dbReference type="eggNOG" id="COG2211">
    <property type="taxonomic scope" value="Bacteria"/>
</dbReference>
<feature type="transmembrane region" description="Helical" evidence="6">
    <location>
        <begin position="34"/>
        <end position="54"/>
    </location>
</feature>
<name>B8HSV0_CYAP4</name>
<dbReference type="Gene3D" id="1.20.1250.20">
    <property type="entry name" value="MFS general substrate transporter like domains"/>
    <property type="match status" value="1"/>
</dbReference>
<dbReference type="EMBL" id="CP001344">
    <property type="protein sequence ID" value="ACL42747.1"/>
    <property type="molecule type" value="Genomic_DNA"/>
</dbReference>
<feature type="transmembrane region" description="Helical" evidence="6">
    <location>
        <begin position="314"/>
        <end position="331"/>
    </location>
</feature>
<dbReference type="SUPFAM" id="SSF103473">
    <property type="entry name" value="MFS general substrate transporter"/>
    <property type="match status" value="1"/>
</dbReference>
<feature type="transmembrane region" description="Helical" evidence="6">
    <location>
        <begin position="443"/>
        <end position="464"/>
    </location>
</feature>
<proteinExistence type="inferred from homology"/>
<dbReference type="Pfam" id="PF03209">
    <property type="entry name" value="PUCC"/>
    <property type="match status" value="1"/>
</dbReference>
<dbReference type="STRING" id="395961.Cyan7425_0355"/>
<feature type="transmembrane region" description="Helical" evidence="6">
    <location>
        <begin position="60"/>
        <end position="80"/>
    </location>
</feature>
<feature type="transmembrane region" description="Helical" evidence="6">
    <location>
        <begin position="343"/>
        <end position="360"/>
    </location>
</feature>
<keyword evidence="5 6" id="KW-0472">Membrane</keyword>
<feature type="transmembrane region" description="Helical" evidence="6">
    <location>
        <begin position="366"/>
        <end position="390"/>
    </location>
</feature>
<accession>B8HSV0</accession>
<dbReference type="KEGG" id="cyn:Cyan7425_0355"/>
<feature type="transmembrane region" description="Helical" evidence="6">
    <location>
        <begin position="402"/>
        <end position="423"/>
    </location>
</feature>
<dbReference type="PIRSF" id="PIRSF016565">
    <property type="entry name" value="PucC"/>
    <property type="match status" value="1"/>
</dbReference>
<feature type="transmembrane region" description="Helical" evidence="6">
    <location>
        <begin position="101"/>
        <end position="121"/>
    </location>
</feature>
<dbReference type="HOGENOM" id="CLU_030017_1_0_3"/>
<dbReference type="PANTHER" id="PTHR23538">
    <property type="entry name" value="44.5 KD BACTERIOCHLOROPHYLL SYNTHASE SUBUNIT"/>
    <property type="match status" value="1"/>
</dbReference>
<evidence type="ECO:0000256" key="5">
    <source>
        <dbReference type="ARBA" id="ARBA00023136"/>
    </source>
</evidence>
<reference evidence="7" key="1">
    <citation type="submission" date="2009-01" db="EMBL/GenBank/DDBJ databases">
        <title>Complete sequence of chromosome Cyanothece sp. PCC 7425.</title>
        <authorList>
            <consortium name="US DOE Joint Genome Institute"/>
            <person name="Lucas S."/>
            <person name="Copeland A."/>
            <person name="Lapidus A."/>
            <person name="Glavina del Rio T."/>
            <person name="Dalin E."/>
            <person name="Tice H."/>
            <person name="Bruce D."/>
            <person name="Goodwin L."/>
            <person name="Pitluck S."/>
            <person name="Sims D."/>
            <person name="Meineke L."/>
            <person name="Brettin T."/>
            <person name="Detter J.C."/>
            <person name="Han C."/>
            <person name="Larimer F."/>
            <person name="Land M."/>
            <person name="Hauser L."/>
            <person name="Kyrpides N."/>
            <person name="Ovchinnikova G."/>
            <person name="Liberton M."/>
            <person name="Stoeckel J."/>
            <person name="Banerjee A."/>
            <person name="Singh A."/>
            <person name="Page L."/>
            <person name="Sato H."/>
            <person name="Zhao L."/>
            <person name="Sherman L."/>
            <person name="Pakrasi H."/>
            <person name="Richardson P."/>
        </authorList>
    </citation>
    <scope>NUCLEOTIDE SEQUENCE</scope>
    <source>
        <strain evidence="7">PCC 7425</strain>
    </source>
</reference>
<feature type="transmembrane region" description="Helical" evidence="6">
    <location>
        <begin position="275"/>
        <end position="294"/>
    </location>
</feature>
<comment type="similarity">
    <text evidence="2">Belongs to the PucC family.</text>
</comment>
<dbReference type="PANTHER" id="PTHR23538:SF1">
    <property type="entry name" value="44.5 KD BACTERIOCHLOROPHYLL SYNTHASE SUBUNIT"/>
    <property type="match status" value="1"/>
</dbReference>
<sequence>MPRSVNEAFNSPEPLDTQPGAVLPRLNLFTMFRLGLYQMGLGIMSLLTLGVLNRVMIKELAIPATIVGVTIAMNQFVAPVRIWFGQLSDTKPIGRGHRTGYVWAGAIGFTMAAFLALQVIWQLNQSLVSQGWNGASYAWVALLGLVFALYGVAISASSTPFTALLVDISEEDDRSKLVGIVWSMLMVGIIVGAILTSVLLKQIELDTPLDILQASMNRIFILVPLGVLGLAGLATWGVEQKYSRYTQRSSASQRDDSISLAKAIRILTASRQTGLFFSFLVMMTLSLFLQEPVLEPYGGEVFGMTIAQTTQLNAFWGMGTLIGLAVTGFLIVPRLGKFNTTRVGCIGVAVCFLLILLSGFTQEAIIFKLALLLFGLASGVTTTGALSLMLDLTAAETAGTFVGAWGLAQALARGSAVILGGSALDLGKQLLGNVSQARFGVPILAYGLVFILPVVGMTLALTLLQRVNVTEFQTQAKAAIVDVLADDL</sequence>
<keyword evidence="4 6" id="KW-1133">Transmembrane helix</keyword>
<dbReference type="GO" id="GO:0016020">
    <property type="term" value="C:membrane"/>
    <property type="evidence" value="ECO:0007669"/>
    <property type="project" value="UniProtKB-SubCell"/>
</dbReference>
<organism evidence="7">
    <name type="scientific">Cyanothece sp. (strain PCC 7425 / ATCC 29141)</name>
    <dbReference type="NCBI Taxonomy" id="395961"/>
    <lineage>
        <taxon>Bacteria</taxon>
        <taxon>Bacillati</taxon>
        <taxon>Cyanobacteriota</taxon>
        <taxon>Cyanophyceae</taxon>
        <taxon>Gomontiellales</taxon>
        <taxon>Cyanothecaceae</taxon>
        <taxon>Cyanothece</taxon>
    </lineage>
</organism>
<evidence type="ECO:0000256" key="1">
    <source>
        <dbReference type="ARBA" id="ARBA00004141"/>
    </source>
</evidence>
<evidence type="ECO:0000256" key="6">
    <source>
        <dbReference type="SAM" id="Phobius"/>
    </source>
</evidence>
<protein>
    <submittedName>
        <fullName evidence="7">PUCC protein</fullName>
    </submittedName>
</protein>
<dbReference type="InterPro" id="IPR026036">
    <property type="entry name" value="PucC"/>
</dbReference>
<dbReference type="InterPro" id="IPR036259">
    <property type="entry name" value="MFS_trans_sf"/>
</dbReference>
<keyword evidence="3 6" id="KW-0812">Transmembrane</keyword>
<dbReference type="CDD" id="cd06176">
    <property type="entry name" value="MFS_BCD_PucC-like"/>
    <property type="match status" value="1"/>
</dbReference>
<evidence type="ECO:0000256" key="2">
    <source>
        <dbReference type="ARBA" id="ARBA00008412"/>
    </source>
</evidence>
<feature type="transmembrane region" description="Helical" evidence="6">
    <location>
        <begin position="219"/>
        <end position="238"/>
    </location>
</feature>
<feature type="transmembrane region" description="Helical" evidence="6">
    <location>
        <begin position="141"/>
        <end position="165"/>
    </location>
</feature>
<dbReference type="AlphaFoldDB" id="B8HSV0"/>
<evidence type="ECO:0000256" key="3">
    <source>
        <dbReference type="ARBA" id="ARBA00022692"/>
    </source>
</evidence>
<evidence type="ECO:0000256" key="4">
    <source>
        <dbReference type="ARBA" id="ARBA00022989"/>
    </source>
</evidence>
<dbReference type="InterPro" id="IPR004896">
    <property type="entry name" value="PucC-rel"/>
</dbReference>
<gene>
    <name evidence="7" type="ordered locus">Cyan7425_0355</name>
</gene>